<dbReference type="SUPFAM" id="SSF48264">
    <property type="entry name" value="Cytochrome P450"/>
    <property type="match status" value="1"/>
</dbReference>
<keyword evidence="3" id="KW-0560">Oxidoreductase</keyword>
<reference evidence="6 7" key="1">
    <citation type="submission" date="2020-10" db="EMBL/GenBank/DDBJ databases">
        <title>Plant Genome Project.</title>
        <authorList>
            <person name="Zhang R.-G."/>
        </authorList>
    </citation>
    <scope>NUCLEOTIDE SEQUENCE [LARGE SCALE GENOMIC DNA]</scope>
    <source>
        <strain evidence="6">FAFU-HL-1</strain>
        <tissue evidence="6">Leaf</tissue>
    </source>
</reference>
<keyword evidence="1" id="KW-0349">Heme</keyword>
<dbReference type="GO" id="GO:0016705">
    <property type="term" value="F:oxidoreductase activity, acting on paired donors, with incorporation or reduction of molecular oxygen"/>
    <property type="evidence" value="ECO:0007669"/>
    <property type="project" value="InterPro"/>
</dbReference>
<dbReference type="PANTHER" id="PTHR47947">
    <property type="entry name" value="CYTOCHROME P450 82C3-RELATED"/>
    <property type="match status" value="1"/>
</dbReference>
<gene>
    <name evidence="6" type="ORF">SADUNF_Sadunf14G0011300</name>
</gene>
<accession>A0A835MJ77</accession>
<evidence type="ECO:0000313" key="7">
    <source>
        <dbReference type="Proteomes" id="UP000657918"/>
    </source>
</evidence>
<comment type="caution">
    <text evidence="6">The sequence shown here is derived from an EMBL/GenBank/DDBJ whole genome shotgun (WGS) entry which is preliminary data.</text>
</comment>
<organism evidence="6 7">
    <name type="scientific">Salix dunnii</name>
    <dbReference type="NCBI Taxonomy" id="1413687"/>
    <lineage>
        <taxon>Eukaryota</taxon>
        <taxon>Viridiplantae</taxon>
        <taxon>Streptophyta</taxon>
        <taxon>Embryophyta</taxon>
        <taxon>Tracheophyta</taxon>
        <taxon>Spermatophyta</taxon>
        <taxon>Magnoliopsida</taxon>
        <taxon>eudicotyledons</taxon>
        <taxon>Gunneridae</taxon>
        <taxon>Pentapetalae</taxon>
        <taxon>rosids</taxon>
        <taxon>fabids</taxon>
        <taxon>Malpighiales</taxon>
        <taxon>Salicaceae</taxon>
        <taxon>Saliceae</taxon>
        <taxon>Salix</taxon>
    </lineage>
</organism>
<dbReference type="GO" id="GO:0005506">
    <property type="term" value="F:iron ion binding"/>
    <property type="evidence" value="ECO:0007669"/>
    <property type="project" value="InterPro"/>
</dbReference>
<dbReference type="OrthoDB" id="1055148at2759"/>
<protein>
    <submittedName>
        <fullName evidence="6">Uncharacterized protein</fullName>
    </submittedName>
</protein>
<dbReference type="Gene3D" id="1.10.630.10">
    <property type="entry name" value="Cytochrome P450"/>
    <property type="match status" value="1"/>
</dbReference>
<dbReference type="Proteomes" id="UP000657918">
    <property type="component" value="Unassembled WGS sequence"/>
</dbReference>
<keyword evidence="5" id="KW-0503">Monooxygenase</keyword>
<name>A0A835MJ77_9ROSI</name>
<evidence type="ECO:0000313" key="6">
    <source>
        <dbReference type="EMBL" id="KAF9668512.1"/>
    </source>
</evidence>
<evidence type="ECO:0000256" key="3">
    <source>
        <dbReference type="ARBA" id="ARBA00023002"/>
    </source>
</evidence>
<dbReference type="EMBL" id="JADGMS010000014">
    <property type="protein sequence ID" value="KAF9668512.1"/>
    <property type="molecule type" value="Genomic_DNA"/>
</dbReference>
<proteinExistence type="predicted"/>
<evidence type="ECO:0000256" key="4">
    <source>
        <dbReference type="ARBA" id="ARBA00023004"/>
    </source>
</evidence>
<dbReference type="InterPro" id="IPR050651">
    <property type="entry name" value="Plant_Cytochrome_P450_Monoox"/>
</dbReference>
<dbReference type="GO" id="GO:0004497">
    <property type="term" value="F:monooxygenase activity"/>
    <property type="evidence" value="ECO:0007669"/>
    <property type="project" value="UniProtKB-KW"/>
</dbReference>
<sequence length="213" mass="24078">MARFYSSSLAVGLSLKYLLHLLLEKHFTKNDITLLTVIVPLNKFSAVRREEVCSLLRQLSKASCSGTKKVDLHYFFSLLSYNVALRMSAGKKYIEEEVACSDQGKQDLKEIKKIFNPPLSIGLCDFFPALKWIDYKGFQKSVIKLRNGRDGFLQDLVDEIRQKKTSSCSIPDAGLEKTTVIEVLLSLQEQEPDLYTDDIIKGLAAVSSFCRKI</sequence>
<keyword evidence="4" id="KW-0408">Iron</keyword>
<dbReference type="InterPro" id="IPR036396">
    <property type="entry name" value="Cyt_P450_sf"/>
</dbReference>
<keyword evidence="7" id="KW-1185">Reference proteome</keyword>
<evidence type="ECO:0000256" key="5">
    <source>
        <dbReference type="ARBA" id="ARBA00023033"/>
    </source>
</evidence>
<evidence type="ECO:0000256" key="2">
    <source>
        <dbReference type="ARBA" id="ARBA00022723"/>
    </source>
</evidence>
<dbReference type="AlphaFoldDB" id="A0A835MJ77"/>
<dbReference type="PANTHER" id="PTHR47947:SF13">
    <property type="entry name" value="CYTOCHROME P450, FAMILY 81, SUBFAMILY K, POLYPEPTIDE 1-RELATED"/>
    <property type="match status" value="1"/>
</dbReference>
<evidence type="ECO:0000256" key="1">
    <source>
        <dbReference type="ARBA" id="ARBA00022617"/>
    </source>
</evidence>
<dbReference type="GO" id="GO:0020037">
    <property type="term" value="F:heme binding"/>
    <property type="evidence" value="ECO:0007669"/>
    <property type="project" value="InterPro"/>
</dbReference>
<keyword evidence="2" id="KW-0479">Metal-binding</keyword>